<dbReference type="EMBL" id="APPI01000008">
    <property type="protein sequence ID" value="ENV14450.1"/>
    <property type="molecule type" value="Genomic_DNA"/>
</dbReference>
<dbReference type="AlphaFoldDB" id="N8Y576"/>
<dbReference type="Proteomes" id="UP000018438">
    <property type="component" value="Unassembled WGS sequence"/>
</dbReference>
<proteinExistence type="predicted"/>
<comment type="caution">
    <text evidence="1">The sequence shown here is derived from an EMBL/GenBank/DDBJ whole genome shotgun (WGS) entry which is preliminary data.</text>
</comment>
<organism evidence="1 2">
    <name type="scientific">Acinetobacter schindleri NIPH 900</name>
    <dbReference type="NCBI Taxonomy" id="1217675"/>
    <lineage>
        <taxon>Bacteria</taxon>
        <taxon>Pseudomonadati</taxon>
        <taxon>Pseudomonadota</taxon>
        <taxon>Gammaproteobacteria</taxon>
        <taxon>Moraxellales</taxon>
        <taxon>Moraxellaceae</taxon>
        <taxon>Acinetobacter</taxon>
    </lineage>
</organism>
<reference evidence="1 2" key="1">
    <citation type="submission" date="2013-02" db="EMBL/GenBank/DDBJ databases">
        <title>The Genome Sequence of Acinetobacter schindleri NIPH 900.</title>
        <authorList>
            <consortium name="The Broad Institute Genome Sequencing Platform"/>
            <consortium name="The Broad Institute Genome Sequencing Center for Infectious Disease"/>
            <person name="Cerqueira G."/>
            <person name="Feldgarden M."/>
            <person name="Courvalin P."/>
            <person name="Perichon B."/>
            <person name="Grillot-Courvalin C."/>
            <person name="Clermont D."/>
            <person name="Rocha E."/>
            <person name="Yoon E.-J."/>
            <person name="Nemec A."/>
            <person name="Walker B."/>
            <person name="Young S.K."/>
            <person name="Zeng Q."/>
            <person name="Gargeya S."/>
            <person name="Fitzgerald M."/>
            <person name="Haas B."/>
            <person name="Abouelleil A."/>
            <person name="Alvarado L."/>
            <person name="Arachchi H.M."/>
            <person name="Berlin A.M."/>
            <person name="Chapman S.B."/>
            <person name="Dewar J."/>
            <person name="Goldberg J."/>
            <person name="Griggs A."/>
            <person name="Gujja S."/>
            <person name="Hansen M."/>
            <person name="Howarth C."/>
            <person name="Imamovic A."/>
            <person name="Larimer J."/>
            <person name="McCowan C."/>
            <person name="Murphy C."/>
            <person name="Neiman D."/>
            <person name="Pearson M."/>
            <person name="Priest M."/>
            <person name="Roberts A."/>
            <person name="Saif S."/>
            <person name="Shea T."/>
            <person name="Sisk P."/>
            <person name="Sykes S."/>
            <person name="Wortman J."/>
            <person name="Nusbaum C."/>
            <person name="Birren B."/>
        </authorList>
    </citation>
    <scope>NUCLEOTIDE SEQUENCE [LARGE SCALE GENOMIC DNA]</scope>
    <source>
        <strain evidence="1 2">NIPH 900</strain>
    </source>
</reference>
<gene>
    <name evidence="1" type="ORF">F965_00316</name>
</gene>
<accession>N8Y576</accession>
<sequence>MCSKHRLEDVTAMNNEGDEVIVKRVYEPKSSSNLTSNIGGNIYQPSNQIIVDGQVIRLTLDNCFIHPKNKKIYSI</sequence>
<evidence type="ECO:0000313" key="2">
    <source>
        <dbReference type="Proteomes" id="UP000018438"/>
    </source>
</evidence>
<evidence type="ECO:0000313" key="1">
    <source>
        <dbReference type="EMBL" id="ENV14450.1"/>
    </source>
</evidence>
<protein>
    <submittedName>
        <fullName evidence="1">Uncharacterized protein</fullName>
    </submittedName>
</protein>
<dbReference type="HOGENOM" id="CLU_2662657_0_0_6"/>
<name>N8Y576_9GAMM</name>
<keyword evidence="2" id="KW-1185">Reference proteome</keyword>